<protein>
    <recommendedName>
        <fullName evidence="4">pantothenate kinase</fullName>
        <ecNumber evidence="4">2.7.1.33</ecNumber>
    </recommendedName>
</protein>
<dbReference type="EMBL" id="BRXY01000049">
    <property type="protein sequence ID" value="GMH57897.1"/>
    <property type="molecule type" value="Genomic_DNA"/>
</dbReference>
<comment type="pathway">
    <text evidence="3">Cofactor biosynthesis; coenzyme A biosynthesis; CoA from (R)-pantothenate: step 1/5.</text>
</comment>
<feature type="region of interest" description="Disordered" evidence="12">
    <location>
        <begin position="514"/>
        <end position="563"/>
    </location>
</feature>
<dbReference type="AlphaFoldDB" id="A0A9W6ZP09"/>
<dbReference type="Gene3D" id="3.30.420.510">
    <property type="match status" value="1"/>
</dbReference>
<dbReference type="CDD" id="cd24122">
    <property type="entry name" value="ASKHA_NBD_PanK-II_Pank1-like"/>
    <property type="match status" value="1"/>
</dbReference>
<feature type="compositionally biased region" description="Polar residues" evidence="12">
    <location>
        <begin position="79"/>
        <end position="92"/>
    </location>
</feature>
<dbReference type="SUPFAM" id="SSF53067">
    <property type="entry name" value="Actin-like ATPase domain"/>
    <property type="match status" value="2"/>
</dbReference>
<evidence type="ECO:0000256" key="10">
    <source>
        <dbReference type="ARBA" id="ARBA00022993"/>
    </source>
</evidence>
<keyword evidence="7" id="KW-0547">Nucleotide-binding</keyword>
<evidence type="ECO:0000256" key="7">
    <source>
        <dbReference type="ARBA" id="ARBA00022741"/>
    </source>
</evidence>
<feature type="compositionally biased region" description="Acidic residues" evidence="12">
    <location>
        <begin position="521"/>
        <end position="533"/>
    </location>
</feature>
<evidence type="ECO:0000256" key="3">
    <source>
        <dbReference type="ARBA" id="ARBA00005225"/>
    </source>
</evidence>
<dbReference type="OrthoDB" id="275583at2759"/>
<feature type="region of interest" description="Disordered" evidence="12">
    <location>
        <begin position="251"/>
        <end position="271"/>
    </location>
</feature>
<evidence type="ECO:0000256" key="8">
    <source>
        <dbReference type="ARBA" id="ARBA00022777"/>
    </source>
</evidence>
<keyword evidence="6" id="KW-0808">Transferase</keyword>
<evidence type="ECO:0000256" key="2">
    <source>
        <dbReference type="ARBA" id="ARBA00004496"/>
    </source>
</evidence>
<evidence type="ECO:0000256" key="5">
    <source>
        <dbReference type="ARBA" id="ARBA00022490"/>
    </source>
</evidence>
<dbReference type="FunFam" id="3.30.420.40:FF:000025">
    <property type="entry name" value="pantothenate kinase 2, mitochondrial"/>
    <property type="match status" value="1"/>
</dbReference>
<sequence length="563" mass="62547">MVMTKMVLQVQVESETPATPPTSLQLLASNQTKNNVDIGSIFGLDVGGTLSKLVYFEKSSPHSNSHTSPFLDSRRRQNSDIPTFPTSPQTSPKNPPSEPRSKDTSNLPPPSPTHNHPLKRINSLNSLHRHSHRAALDEFYKFANEHNTFGQSGIKEPHLSFQSRSLGGSFHFIHFETRHMPSAIDLISENGLAQNIKNMGCTGGGAHKYSEMWRSRVNINMIKQAEMASLVAGIEFVLKSLVGECFTFKPQRSPVTSSSSSPRKITEEEWSRKVQRDSIRDRTTYPYIVVSIGTGVSFIRVDGPGPSQFERVTGSTIGGGTYWGLCRLLTDCETFSDVLQLAEMGDSGKVDMLVKDIYGTNPEALRKLKLPGNIVASSFGKLATKNNPSDGIDQKDLARAILMMTTNNIAHIAYLTARLYKTSRIYFIGNFLRHNNVSCQRLSYSINYWSNGTVEGLFLEHEGYLGALGAFLLGQEGGEEVKPMKEKRRSRRRSQSAGEAICKEDVERIVKGAEKLKREGEGEEEEEEEEEGEGTTGIYGGEVFAGPKKERQRRVTTTYIPNM</sequence>
<evidence type="ECO:0000256" key="11">
    <source>
        <dbReference type="ARBA" id="ARBA00060870"/>
    </source>
</evidence>
<dbReference type="Proteomes" id="UP001165085">
    <property type="component" value="Unassembled WGS sequence"/>
</dbReference>
<comment type="caution">
    <text evidence="13">The sequence shown here is derived from an EMBL/GenBank/DDBJ whole genome shotgun (WGS) entry which is preliminary data.</text>
</comment>
<keyword evidence="14" id="KW-1185">Reference proteome</keyword>
<reference evidence="14" key="1">
    <citation type="journal article" date="2023" name="Commun. Biol.">
        <title>Genome analysis of Parmales, the sister group of diatoms, reveals the evolutionary specialization of diatoms from phago-mixotrophs to photoautotrophs.</title>
        <authorList>
            <person name="Ban H."/>
            <person name="Sato S."/>
            <person name="Yoshikawa S."/>
            <person name="Yamada K."/>
            <person name="Nakamura Y."/>
            <person name="Ichinomiya M."/>
            <person name="Sato N."/>
            <person name="Blanc-Mathieu R."/>
            <person name="Endo H."/>
            <person name="Kuwata A."/>
            <person name="Ogata H."/>
        </authorList>
    </citation>
    <scope>NUCLEOTIDE SEQUENCE [LARGE SCALE GENOMIC DNA]</scope>
    <source>
        <strain evidence="14">NIES 3701</strain>
    </source>
</reference>
<evidence type="ECO:0000313" key="14">
    <source>
        <dbReference type="Proteomes" id="UP001165085"/>
    </source>
</evidence>
<comment type="catalytic activity">
    <reaction evidence="1">
        <text>(R)-pantothenate + ATP = (R)-4'-phosphopantothenate + ADP + H(+)</text>
        <dbReference type="Rhea" id="RHEA:16373"/>
        <dbReference type="ChEBI" id="CHEBI:10986"/>
        <dbReference type="ChEBI" id="CHEBI:15378"/>
        <dbReference type="ChEBI" id="CHEBI:29032"/>
        <dbReference type="ChEBI" id="CHEBI:30616"/>
        <dbReference type="ChEBI" id="CHEBI:456216"/>
        <dbReference type="EC" id="2.7.1.33"/>
    </reaction>
</comment>
<dbReference type="GO" id="GO:0005524">
    <property type="term" value="F:ATP binding"/>
    <property type="evidence" value="ECO:0007669"/>
    <property type="project" value="UniProtKB-KW"/>
</dbReference>
<dbReference type="GO" id="GO:0015937">
    <property type="term" value="P:coenzyme A biosynthetic process"/>
    <property type="evidence" value="ECO:0007669"/>
    <property type="project" value="UniProtKB-KW"/>
</dbReference>
<dbReference type="PANTHER" id="PTHR12280">
    <property type="entry name" value="PANTOTHENATE KINASE"/>
    <property type="match status" value="1"/>
</dbReference>
<evidence type="ECO:0000313" key="13">
    <source>
        <dbReference type="EMBL" id="GMH57897.1"/>
    </source>
</evidence>
<keyword evidence="9" id="KW-0067">ATP-binding</keyword>
<keyword evidence="10" id="KW-0173">Coenzyme A biosynthesis</keyword>
<dbReference type="GO" id="GO:0005829">
    <property type="term" value="C:cytosol"/>
    <property type="evidence" value="ECO:0007669"/>
    <property type="project" value="TreeGrafter"/>
</dbReference>
<name>A0A9W6ZP09_9STRA</name>
<dbReference type="InterPro" id="IPR043129">
    <property type="entry name" value="ATPase_NBD"/>
</dbReference>
<evidence type="ECO:0000256" key="4">
    <source>
        <dbReference type="ARBA" id="ARBA00012102"/>
    </source>
</evidence>
<proteinExistence type="inferred from homology"/>
<evidence type="ECO:0000256" key="9">
    <source>
        <dbReference type="ARBA" id="ARBA00022840"/>
    </source>
</evidence>
<dbReference type="PANTHER" id="PTHR12280:SF30">
    <property type="entry name" value="FUMBLE"/>
    <property type="match status" value="1"/>
</dbReference>
<feature type="region of interest" description="Disordered" evidence="12">
    <location>
        <begin position="59"/>
        <end position="119"/>
    </location>
</feature>
<dbReference type="NCBIfam" id="TIGR00555">
    <property type="entry name" value="panK_eukar"/>
    <property type="match status" value="1"/>
</dbReference>
<dbReference type="Gene3D" id="6.10.10.60">
    <property type="match status" value="1"/>
</dbReference>
<organism evidence="13 14">
    <name type="scientific">Triparma strigata</name>
    <dbReference type="NCBI Taxonomy" id="1606541"/>
    <lineage>
        <taxon>Eukaryota</taxon>
        <taxon>Sar</taxon>
        <taxon>Stramenopiles</taxon>
        <taxon>Ochrophyta</taxon>
        <taxon>Bolidophyceae</taxon>
        <taxon>Parmales</taxon>
        <taxon>Triparmaceae</taxon>
        <taxon>Triparma</taxon>
    </lineage>
</organism>
<feature type="compositionally biased region" description="Polar residues" evidence="12">
    <location>
        <begin position="61"/>
        <end position="70"/>
    </location>
</feature>
<comment type="subcellular location">
    <subcellularLocation>
        <location evidence="2">Cytoplasm</location>
    </subcellularLocation>
</comment>
<keyword evidence="8" id="KW-0418">Kinase</keyword>
<evidence type="ECO:0000256" key="1">
    <source>
        <dbReference type="ARBA" id="ARBA00001206"/>
    </source>
</evidence>
<comment type="similarity">
    <text evidence="11">Belongs to the type II pantothenate kinase family.</text>
</comment>
<evidence type="ECO:0000256" key="6">
    <source>
        <dbReference type="ARBA" id="ARBA00022679"/>
    </source>
</evidence>
<keyword evidence="5" id="KW-0963">Cytoplasm</keyword>
<gene>
    <name evidence="13" type="ORF">TrST_g5900</name>
</gene>
<dbReference type="GO" id="GO:0004594">
    <property type="term" value="F:pantothenate kinase activity"/>
    <property type="evidence" value="ECO:0007669"/>
    <property type="project" value="UniProtKB-EC"/>
</dbReference>
<dbReference type="EC" id="2.7.1.33" evidence="4"/>
<dbReference type="InterPro" id="IPR004567">
    <property type="entry name" value="Type_II_PanK"/>
</dbReference>
<evidence type="ECO:0000256" key="12">
    <source>
        <dbReference type="SAM" id="MobiDB-lite"/>
    </source>
</evidence>
<accession>A0A9W6ZP09</accession>
<dbReference type="GO" id="GO:0005634">
    <property type="term" value="C:nucleus"/>
    <property type="evidence" value="ECO:0007669"/>
    <property type="project" value="TreeGrafter"/>
</dbReference>
<dbReference type="Pfam" id="PF03630">
    <property type="entry name" value="Fumble"/>
    <property type="match status" value="1"/>
</dbReference>
<dbReference type="Gene3D" id="3.30.420.40">
    <property type="match status" value="1"/>
</dbReference>